<organism evidence="1 2">
    <name type="scientific">Psychrobacillus vulpis</name>
    <dbReference type="NCBI Taxonomy" id="2325572"/>
    <lineage>
        <taxon>Bacteria</taxon>
        <taxon>Bacillati</taxon>
        <taxon>Bacillota</taxon>
        <taxon>Bacilli</taxon>
        <taxon>Bacillales</taxon>
        <taxon>Bacillaceae</taxon>
        <taxon>Psychrobacillus</taxon>
    </lineage>
</organism>
<dbReference type="RefSeq" id="WP_142644168.1">
    <property type="nucleotide sequence ID" value="NZ_VDGI01000031.1"/>
</dbReference>
<sequence length="251" mass="29886">MRELEKRLKKELQQNRNVKIMDTAKWGIPVHTIEVEYQTVKRNKMDVLMKMMLIAFQKTDIAKAEDLSELLLVEQLFIQDLIDVLLRTQLIEKVDDFYKLTSRGYEQFKNGVFEEEQEVESQNIMYSSCHQLFLDGEINTALTDEEELVLFQYVKSENTVEHTFEDSMVINALKNNYVESDEGDSQMVVSNVLSTTELHMDKIPCLQFILYNTEEDIMYARVWNSLIERWDEKLENQLNENERIKWRETYL</sequence>
<evidence type="ECO:0000313" key="1">
    <source>
        <dbReference type="EMBL" id="TQR16592.1"/>
    </source>
</evidence>
<proteinExistence type="predicted"/>
<evidence type="ECO:0000313" key="2">
    <source>
        <dbReference type="Proteomes" id="UP000316626"/>
    </source>
</evidence>
<accession>A0A544TGL3</accession>
<dbReference type="Proteomes" id="UP000316626">
    <property type="component" value="Unassembled WGS sequence"/>
</dbReference>
<dbReference type="AlphaFoldDB" id="A0A544TGL3"/>
<reference evidence="1 2" key="1">
    <citation type="submission" date="2019-06" db="EMBL/GenBank/DDBJ databases">
        <title>Psychrobacillus vulpis sp. nov., a new species isolated from feces of a red fox that inhabits in The Tablas de Daimiel Natural Park, Albacete, Spain.</title>
        <authorList>
            <person name="Rodriguez M."/>
            <person name="Reina J.C."/>
            <person name="Bejar V."/>
            <person name="Llamas I."/>
        </authorList>
    </citation>
    <scope>NUCLEOTIDE SEQUENCE [LARGE SCALE GENOMIC DNA]</scope>
    <source>
        <strain evidence="1 2">Z8</strain>
    </source>
</reference>
<name>A0A544TGL3_9BACI</name>
<protein>
    <submittedName>
        <fullName evidence="1">Uncharacterized protein</fullName>
    </submittedName>
</protein>
<dbReference type="OrthoDB" id="2730772at2"/>
<keyword evidence="2" id="KW-1185">Reference proteome</keyword>
<gene>
    <name evidence="1" type="ORF">FG384_18495</name>
</gene>
<dbReference type="EMBL" id="VDGI01000031">
    <property type="protein sequence ID" value="TQR16592.1"/>
    <property type="molecule type" value="Genomic_DNA"/>
</dbReference>
<comment type="caution">
    <text evidence="1">The sequence shown here is derived from an EMBL/GenBank/DDBJ whole genome shotgun (WGS) entry which is preliminary data.</text>
</comment>